<name>A0A0U3Q901_9MICC</name>
<dbReference type="STRING" id="121292.AU252_20405"/>
<organism evidence="2">
    <name type="scientific">Pseudarthrobacter sulfonivorans</name>
    <dbReference type="NCBI Taxonomy" id="121292"/>
    <lineage>
        <taxon>Bacteria</taxon>
        <taxon>Bacillati</taxon>
        <taxon>Actinomycetota</taxon>
        <taxon>Actinomycetes</taxon>
        <taxon>Micrococcales</taxon>
        <taxon>Micrococcaceae</taxon>
        <taxon>Pseudarthrobacter</taxon>
    </lineage>
</organism>
<protein>
    <recommendedName>
        <fullName evidence="1">RES domain-containing protein</fullName>
    </recommendedName>
</protein>
<gene>
    <name evidence="2" type="ORF">AU252_20405</name>
</gene>
<dbReference type="Proteomes" id="UP000065151">
    <property type="component" value="Chromosome"/>
</dbReference>
<evidence type="ECO:0000313" key="3">
    <source>
        <dbReference type="Proteomes" id="UP000065151"/>
    </source>
</evidence>
<reference evidence="2 3" key="1">
    <citation type="submission" date="2015-12" db="EMBL/GenBank/DDBJ databases">
        <authorList>
            <person name="Shamseldin A."/>
            <person name="Moawad H."/>
            <person name="Abd El-Rahim W.M."/>
            <person name="Sadowsky M.J."/>
        </authorList>
    </citation>
    <scope>NUCLEOTIDE SEQUENCE [LARGE SCALE GENOMIC DNA]</scope>
    <source>
        <strain evidence="2 3">Ar51</strain>
    </source>
</reference>
<dbReference type="Pfam" id="PF08808">
    <property type="entry name" value="RES"/>
    <property type="match status" value="1"/>
</dbReference>
<feature type="domain" description="RES" evidence="1">
    <location>
        <begin position="4"/>
        <end position="152"/>
    </location>
</feature>
<dbReference type="InterPro" id="IPR014914">
    <property type="entry name" value="RES_dom"/>
</dbReference>
<dbReference type="KEGG" id="psul:AU252_20405"/>
<sequence>MEFWRVLNWHPDASNPAENGHPLFIWPRQGAGRVDDPDREYTVLYVGDSAEGASAEAFGRYPVWTSDILAPPPGTPYGTRKALVKYEGDPPILDLDDPEALQEWSLRPSNVVSRDRTSTQQWARSMYETGDYAGLSWWSYYEPRWASFGLWDITGLTVAGDPEPLTMAHDAVQDAAALIRRVIS</sequence>
<evidence type="ECO:0000259" key="1">
    <source>
        <dbReference type="Pfam" id="PF08808"/>
    </source>
</evidence>
<proteinExistence type="predicted"/>
<accession>A0A0U3Q901</accession>
<dbReference type="AlphaFoldDB" id="A0A0U3Q901"/>
<dbReference type="EMBL" id="CP013747">
    <property type="protein sequence ID" value="ALV43230.1"/>
    <property type="molecule type" value="Genomic_DNA"/>
</dbReference>
<dbReference type="RefSeq" id="WP_058932273.1">
    <property type="nucleotide sequence ID" value="NZ_CP013747.1"/>
</dbReference>
<evidence type="ECO:0000313" key="2">
    <source>
        <dbReference type="EMBL" id="ALV43230.1"/>
    </source>
</evidence>